<reference evidence="2 3" key="1">
    <citation type="submission" date="2023-07" db="EMBL/GenBank/DDBJ databases">
        <title>Genomic Encyclopedia of Type Strains, Phase IV (KMG-IV): sequencing the most valuable type-strain genomes for metagenomic binning, comparative biology and taxonomic classification.</title>
        <authorList>
            <person name="Goeker M."/>
        </authorList>
    </citation>
    <scope>NUCLEOTIDE SEQUENCE [LARGE SCALE GENOMIC DNA]</scope>
    <source>
        <strain evidence="2 3">DSM 25963</strain>
    </source>
</reference>
<gene>
    <name evidence="2" type="ORF">J2S24_000783</name>
</gene>
<comment type="caution">
    <text evidence="2">The sequence shown here is derived from an EMBL/GenBank/DDBJ whole genome shotgun (WGS) entry which is preliminary data.</text>
</comment>
<evidence type="ECO:0000313" key="2">
    <source>
        <dbReference type="EMBL" id="MDP9750315.1"/>
    </source>
</evidence>
<evidence type="ECO:0008006" key="4">
    <source>
        <dbReference type="Google" id="ProtNLM"/>
    </source>
</evidence>
<keyword evidence="3" id="KW-1185">Reference proteome</keyword>
<evidence type="ECO:0000256" key="1">
    <source>
        <dbReference type="SAM" id="SignalP"/>
    </source>
</evidence>
<keyword evidence="1" id="KW-0732">Signal</keyword>
<dbReference type="Proteomes" id="UP001223886">
    <property type="component" value="Unassembled WGS sequence"/>
</dbReference>
<evidence type="ECO:0000313" key="3">
    <source>
        <dbReference type="Proteomes" id="UP001223886"/>
    </source>
</evidence>
<sequence>MKKFIALLTVLVVVFTAAGAAPAKADTVQGSEILTNYKVVGYPDIQIYKSNVKIYIEGKLVDFEKMYNRPVISIKGRIMLPARAFVYYINNVPPGADDKFSAHYWPNKPFATDWEKARRTDGRTGANWIMLIHKVPNTNKEIHVNLLEGYQYVTEYFQEAGNPYSGRDDYKTFKMDIPPLITDIAGGTTYLPLRIQAYLFGFGVKFDEANNAVYISKDIPMEFGNGIEEVKNEPQYQDEWIGEYGIFYPDYGYLYQNGKNIEIYPWDGK</sequence>
<protein>
    <recommendedName>
        <fullName evidence="4">Copper amine oxidase-like N-terminal domain-containing protein</fullName>
    </recommendedName>
</protein>
<accession>A0ABT9M2G0</accession>
<feature type="signal peptide" evidence="1">
    <location>
        <begin position="1"/>
        <end position="25"/>
    </location>
</feature>
<feature type="chain" id="PRO_5045251916" description="Copper amine oxidase-like N-terminal domain-containing protein" evidence="1">
    <location>
        <begin position="26"/>
        <end position="269"/>
    </location>
</feature>
<proteinExistence type="predicted"/>
<name>A0ABT9M2G0_9THEO</name>
<dbReference type="EMBL" id="JAURUP010000006">
    <property type="protein sequence ID" value="MDP9750315.1"/>
    <property type="molecule type" value="Genomic_DNA"/>
</dbReference>
<organism evidence="2 3">
    <name type="scientific">Thermoanaerobacter pentosaceus</name>
    <dbReference type="NCBI Taxonomy" id="694059"/>
    <lineage>
        <taxon>Bacteria</taxon>
        <taxon>Bacillati</taxon>
        <taxon>Bacillota</taxon>
        <taxon>Clostridia</taxon>
        <taxon>Thermoanaerobacterales</taxon>
        <taxon>Thermoanaerobacteraceae</taxon>
        <taxon>Thermoanaerobacter</taxon>
    </lineage>
</organism>
<dbReference type="RefSeq" id="WP_307680931.1">
    <property type="nucleotide sequence ID" value="NZ_JAURUP010000006.1"/>
</dbReference>